<proteinExistence type="inferred from homology"/>
<evidence type="ECO:0000313" key="6">
    <source>
        <dbReference type="Proteomes" id="UP000286208"/>
    </source>
</evidence>
<dbReference type="PROSITE" id="PS51318">
    <property type="entry name" value="TAT"/>
    <property type="match status" value="1"/>
</dbReference>
<dbReference type="InterPro" id="IPR045087">
    <property type="entry name" value="Cu-oxidase_fam"/>
</dbReference>
<dbReference type="RefSeq" id="WP_127917186.1">
    <property type="nucleotide sequence ID" value="NZ_RKLP01000008.1"/>
</dbReference>
<dbReference type="Pfam" id="PF07732">
    <property type="entry name" value="Cu-oxidase_3"/>
    <property type="match status" value="1"/>
</dbReference>
<dbReference type="InterPro" id="IPR011706">
    <property type="entry name" value="Cu-oxidase_C"/>
</dbReference>
<dbReference type="PANTHER" id="PTHR48267:SF1">
    <property type="entry name" value="BILIRUBIN OXIDASE"/>
    <property type="match status" value="1"/>
</dbReference>
<dbReference type="Pfam" id="PF07731">
    <property type="entry name" value="Cu-oxidase_2"/>
    <property type="match status" value="1"/>
</dbReference>
<evidence type="ECO:0000259" key="3">
    <source>
        <dbReference type="Pfam" id="PF07731"/>
    </source>
</evidence>
<dbReference type="EMBL" id="RKLP01000008">
    <property type="protein sequence ID" value="RVW08533.1"/>
    <property type="molecule type" value="Genomic_DNA"/>
</dbReference>
<dbReference type="Gene3D" id="2.60.40.420">
    <property type="entry name" value="Cupredoxins - blue copper proteins"/>
    <property type="match status" value="3"/>
</dbReference>
<gene>
    <name evidence="5" type="ORF">EGT67_16635</name>
</gene>
<dbReference type="Proteomes" id="UP000286208">
    <property type="component" value="Unassembled WGS sequence"/>
</dbReference>
<dbReference type="GO" id="GO:0005507">
    <property type="term" value="F:copper ion binding"/>
    <property type="evidence" value="ECO:0007669"/>
    <property type="project" value="InterPro"/>
</dbReference>
<evidence type="ECO:0000256" key="1">
    <source>
        <dbReference type="ARBA" id="ARBA00010609"/>
    </source>
</evidence>
<dbReference type="InterPro" id="IPR008972">
    <property type="entry name" value="Cupredoxin"/>
</dbReference>
<accession>A0A3S3AEX1</accession>
<evidence type="ECO:0000259" key="4">
    <source>
        <dbReference type="Pfam" id="PF07732"/>
    </source>
</evidence>
<reference evidence="5 6" key="1">
    <citation type="submission" date="2018-11" db="EMBL/GenBank/DDBJ databases">
        <title>Rhodococcus spongicola sp. nov. and Rhodococcus xishaensis sp. nov. from marine sponges.</title>
        <authorList>
            <person name="Li L."/>
            <person name="Lin H.W."/>
        </authorList>
    </citation>
    <scope>NUCLEOTIDE SEQUENCE [LARGE SCALE GENOMIC DNA]</scope>
    <source>
        <strain evidence="5 6">CCTCC AB2014297</strain>
    </source>
</reference>
<organism evidence="5 6">
    <name type="scientific">Prescottella agglutinans</name>
    <dbReference type="NCBI Taxonomy" id="1644129"/>
    <lineage>
        <taxon>Bacteria</taxon>
        <taxon>Bacillati</taxon>
        <taxon>Actinomycetota</taxon>
        <taxon>Actinomycetes</taxon>
        <taxon>Mycobacteriales</taxon>
        <taxon>Nocardiaceae</taxon>
        <taxon>Prescottella</taxon>
    </lineage>
</organism>
<dbReference type="PANTHER" id="PTHR48267">
    <property type="entry name" value="CUPREDOXIN SUPERFAMILY PROTEIN"/>
    <property type="match status" value="1"/>
</dbReference>
<comment type="caution">
    <text evidence="5">The sequence shown here is derived from an EMBL/GenBank/DDBJ whole genome shotgun (WGS) entry which is preliminary data.</text>
</comment>
<dbReference type="SUPFAM" id="SSF49503">
    <property type="entry name" value="Cupredoxins"/>
    <property type="match status" value="3"/>
</dbReference>
<sequence>MSGRMSRRAFNRGLVWTAGAVGAGAAGMAAVRAQDLGDLGNIDPARPLLFASPKLEPFVDPLPRLPVLTGSQLELRAASTTHRFHRDLEPSPALAYGGMDYLGPTIEAHGGDPLTVAYRNEIGVHPLAADFDTTLHGVTEQDRTSVPTSMHLHGAVTPPEHDGHPAFLQRPGQGHVHRYPNVHEATQFWYHDHAMGITRLNVYAGLAGVVLLRDQFDTGAGDNAWGLPSGEFEIPLVLQEKIFTADGRQSIRATPMVPQGRWDGGTPGDVGVVNGKIWPELEVARGMYRLRIVSAASFSVWNLFFGNRMRFWVLGMESGMLNAPVPTTRVRLAPGERVDLLVDFGALEPGGTVELCNDEPPPLAASQRGARAMPLFCRFRVAAGRGFTGAVPETLRGGNGRPADLEPVPTPQARRTVTVMQLSDPSTGSVLMSLNNLRFADTDIEMPRQGTVEQWDIVNVTPEPHPIHLHLVNFRVLGRQDFDQQRYMQRYPVPPVGTKWAPPVDEFVTSPLVPPEPWESGRKDTVVANPGTVTRIVAVFPTAERLGFDPDATFGVGEVAAPVPAPAPAPDHTGHGAPAQAGHDPAPAMSGPLQGYVWHCHMLDHEDHDMMLGFRTVAE</sequence>
<dbReference type="InterPro" id="IPR006311">
    <property type="entry name" value="TAT_signal"/>
</dbReference>
<name>A0A3S3AEX1_9NOCA</name>
<dbReference type="OrthoDB" id="345021at2"/>
<keyword evidence="6" id="KW-1185">Reference proteome</keyword>
<feature type="domain" description="Plastocyanin-like" evidence="4">
    <location>
        <begin position="145"/>
        <end position="215"/>
    </location>
</feature>
<feature type="region of interest" description="Disordered" evidence="2">
    <location>
        <begin position="562"/>
        <end position="588"/>
    </location>
</feature>
<evidence type="ECO:0000256" key="2">
    <source>
        <dbReference type="SAM" id="MobiDB-lite"/>
    </source>
</evidence>
<comment type="similarity">
    <text evidence="1">Belongs to the multicopper oxidase family.</text>
</comment>
<protein>
    <submittedName>
        <fullName evidence="5">Copper oxidase</fullName>
    </submittedName>
</protein>
<feature type="domain" description="Plastocyanin-like" evidence="3">
    <location>
        <begin position="430"/>
        <end position="537"/>
    </location>
</feature>
<evidence type="ECO:0000313" key="5">
    <source>
        <dbReference type="EMBL" id="RVW08533.1"/>
    </source>
</evidence>
<dbReference type="GO" id="GO:0016491">
    <property type="term" value="F:oxidoreductase activity"/>
    <property type="evidence" value="ECO:0007669"/>
    <property type="project" value="InterPro"/>
</dbReference>
<dbReference type="InterPro" id="IPR011707">
    <property type="entry name" value="Cu-oxidase-like_N"/>
</dbReference>
<dbReference type="CDD" id="cd13844">
    <property type="entry name" value="CuRO_1_BOD_CotA_like"/>
    <property type="match status" value="1"/>
</dbReference>
<dbReference type="AlphaFoldDB" id="A0A3S3AEX1"/>